<sequence>MIPTAGGVVRAAEELPGRPGPTPQGRLAMSTILALSGSPSPTSRTAALTDHVADLLRADDHAVDVVRVRDLPADALLSADTTDPAIAEVVAKVELADGVLVASPVYKAAYSGVLKALLDLLPQFALAGKTVLPVLTGGTPAHVLAVDYALRPVLSSLGAHHIVPGWFVLDKHIGTDTGRVVLAPDADRPLHNVVTAFSAALHARAALVA</sequence>
<dbReference type="EMBL" id="JBHTEY010000004">
    <property type="protein sequence ID" value="MFC7616440.1"/>
    <property type="molecule type" value="Genomic_DNA"/>
</dbReference>
<reference evidence="6" key="1">
    <citation type="journal article" date="2019" name="Int. J. Syst. Evol. Microbiol.">
        <title>The Global Catalogue of Microorganisms (GCM) 10K type strain sequencing project: providing services to taxonomists for standard genome sequencing and annotation.</title>
        <authorList>
            <consortium name="The Broad Institute Genomics Platform"/>
            <consortium name="The Broad Institute Genome Sequencing Center for Infectious Disease"/>
            <person name="Wu L."/>
            <person name="Ma J."/>
        </authorList>
    </citation>
    <scope>NUCLEOTIDE SEQUENCE [LARGE SCALE GENOMIC DNA]</scope>
    <source>
        <strain evidence="6">JCM 17695</strain>
    </source>
</reference>
<organism evidence="5 6">
    <name type="scientific">Actinokineospora soli</name>
    <dbReference type="NCBI Taxonomy" id="1048753"/>
    <lineage>
        <taxon>Bacteria</taxon>
        <taxon>Bacillati</taxon>
        <taxon>Actinomycetota</taxon>
        <taxon>Actinomycetes</taxon>
        <taxon>Pseudonocardiales</taxon>
        <taxon>Pseudonocardiaceae</taxon>
        <taxon>Actinokineospora</taxon>
    </lineage>
</organism>
<dbReference type="InterPro" id="IPR005025">
    <property type="entry name" value="FMN_Rdtase-like_dom"/>
</dbReference>
<dbReference type="PANTHER" id="PTHR43408">
    <property type="entry name" value="FMN REDUCTASE (NADPH)"/>
    <property type="match status" value="1"/>
</dbReference>
<gene>
    <name evidence="5" type="primary">ssuE</name>
    <name evidence="5" type="ORF">ACFQV2_26195</name>
</gene>
<dbReference type="InterPro" id="IPR029039">
    <property type="entry name" value="Flavoprotein-like_sf"/>
</dbReference>
<proteinExistence type="predicted"/>
<evidence type="ECO:0000313" key="6">
    <source>
        <dbReference type="Proteomes" id="UP001596512"/>
    </source>
</evidence>
<dbReference type="Proteomes" id="UP001596512">
    <property type="component" value="Unassembled WGS sequence"/>
</dbReference>
<evidence type="ECO:0000256" key="1">
    <source>
        <dbReference type="ARBA" id="ARBA00022630"/>
    </source>
</evidence>
<evidence type="ECO:0000313" key="5">
    <source>
        <dbReference type="EMBL" id="MFC7616440.1"/>
    </source>
</evidence>
<keyword evidence="2" id="KW-0288">FMN</keyword>
<keyword evidence="6" id="KW-1185">Reference proteome</keyword>
<dbReference type="GO" id="GO:0052873">
    <property type="term" value="F:FMN reductase (NADPH) activity"/>
    <property type="evidence" value="ECO:0007669"/>
    <property type="project" value="UniProtKB-EC"/>
</dbReference>
<evidence type="ECO:0000259" key="4">
    <source>
        <dbReference type="Pfam" id="PF03358"/>
    </source>
</evidence>
<dbReference type="Gene3D" id="3.40.50.360">
    <property type="match status" value="1"/>
</dbReference>
<dbReference type="NCBIfam" id="TIGR03567">
    <property type="entry name" value="FMN_reduc_SsuE"/>
    <property type="match status" value="1"/>
</dbReference>
<evidence type="ECO:0000256" key="3">
    <source>
        <dbReference type="ARBA" id="ARBA00023002"/>
    </source>
</evidence>
<name>A0ABW2TRH3_9PSEU</name>
<protein>
    <submittedName>
        <fullName evidence="5">NADPH-dependent FMN reductase</fullName>
        <ecNumber evidence="5">1.5.1.38</ecNumber>
    </submittedName>
</protein>
<dbReference type="EC" id="1.5.1.38" evidence="5"/>
<dbReference type="InterPro" id="IPR051814">
    <property type="entry name" value="NAD(P)H-dep_FMN_reductase"/>
</dbReference>
<dbReference type="Pfam" id="PF03358">
    <property type="entry name" value="FMN_red"/>
    <property type="match status" value="1"/>
</dbReference>
<comment type="caution">
    <text evidence="5">The sequence shown here is derived from an EMBL/GenBank/DDBJ whole genome shotgun (WGS) entry which is preliminary data.</text>
</comment>
<keyword evidence="3 5" id="KW-0560">Oxidoreductase</keyword>
<accession>A0ABW2TRH3</accession>
<keyword evidence="1" id="KW-0285">Flavoprotein</keyword>
<evidence type="ECO:0000256" key="2">
    <source>
        <dbReference type="ARBA" id="ARBA00022643"/>
    </source>
</evidence>
<dbReference type="PANTHER" id="PTHR43408:SF1">
    <property type="entry name" value="FMN REDUCTASE (NADPH)"/>
    <property type="match status" value="1"/>
</dbReference>
<dbReference type="SUPFAM" id="SSF52218">
    <property type="entry name" value="Flavoproteins"/>
    <property type="match status" value="1"/>
</dbReference>
<feature type="domain" description="NADPH-dependent FMN reductase-like" evidence="4">
    <location>
        <begin position="31"/>
        <end position="171"/>
    </location>
</feature>
<dbReference type="InterPro" id="IPR020048">
    <property type="entry name" value="NADPH-dep_FMN_reduc_SsuE"/>
</dbReference>